<keyword evidence="4" id="KW-1185">Reference proteome</keyword>
<keyword evidence="1" id="KW-0597">Phosphoprotein</keyword>
<dbReference type="SUPFAM" id="SSF49879">
    <property type="entry name" value="SMAD/FHA domain"/>
    <property type="match status" value="1"/>
</dbReference>
<evidence type="ECO:0000313" key="4">
    <source>
        <dbReference type="Proteomes" id="UP000256661"/>
    </source>
</evidence>
<dbReference type="PROSITE" id="PS50006">
    <property type="entry name" value="FHA_DOMAIN"/>
    <property type="match status" value="1"/>
</dbReference>
<evidence type="ECO:0000256" key="1">
    <source>
        <dbReference type="ARBA" id="ARBA00022553"/>
    </source>
</evidence>
<protein>
    <recommendedName>
        <fullName evidence="2">FHA domain-containing protein</fullName>
    </recommendedName>
</protein>
<evidence type="ECO:0000259" key="2">
    <source>
        <dbReference type="PROSITE" id="PS50006"/>
    </source>
</evidence>
<comment type="caution">
    <text evidence="3">The sequence shown here is derived from an EMBL/GenBank/DDBJ whole genome shotgun (WGS) entry which is preliminary data.</text>
</comment>
<proteinExistence type="predicted"/>
<sequence>MHSGRDASTILRLAPGEEITFGRGAPEQPVDLRVDDPAVSRMAGSVHAVEDYWRLSNRSRTATYVVENPEGGGEFVKVPPGRVGTPVPFEIAQVLLPVEGGWTKAFTVMAPEHTFAVSALGVTGEPTRLAHSLDPTAKYFLVLVALCEPRLRDPSSAVIPSVPQILSRLDGLGLTRSAVNFHIDYLAREKLRVKQPSHDASQGKADWQRGALISVALRFDLVRDEHLALLP</sequence>
<name>A0A3D9SPY1_9ACTN</name>
<dbReference type="Gene3D" id="2.60.200.20">
    <property type="match status" value="1"/>
</dbReference>
<dbReference type="AlphaFoldDB" id="A0A3D9SPY1"/>
<gene>
    <name evidence="3" type="ORF">DFJ69_3496</name>
</gene>
<reference evidence="3 4" key="1">
    <citation type="submission" date="2018-08" db="EMBL/GenBank/DDBJ databases">
        <title>Sequencing the genomes of 1000 actinobacteria strains.</title>
        <authorList>
            <person name="Klenk H.-P."/>
        </authorList>
    </citation>
    <scope>NUCLEOTIDE SEQUENCE [LARGE SCALE GENOMIC DNA]</scope>
    <source>
        <strain evidence="3 4">DSM 43927</strain>
    </source>
</reference>
<accession>A0A3D9SPY1</accession>
<dbReference type="Proteomes" id="UP000256661">
    <property type="component" value="Unassembled WGS sequence"/>
</dbReference>
<organism evidence="3 4">
    <name type="scientific">Thermomonospora umbrina</name>
    <dbReference type="NCBI Taxonomy" id="111806"/>
    <lineage>
        <taxon>Bacteria</taxon>
        <taxon>Bacillati</taxon>
        <taxon>Actinomycetota</taxon>
        <taxon>Actinomycetes</taxon>
        <taxon>Streptosporangiales</taxon>
        <taxon>Thermomonosporaceae</taxon>
        <taxon>Thermomonospora</taxon>
    </lineage>
</organism>
<dbReference type="InterPro" id="IPR000253">
    <property type="entry name" value="FHA_dom"/>
</dbReference>
<dbReference type="EMBL" id="QTTT01000001">
    <property type="protein sequence ID" value="REE98016.1"/>
    <property type="molecule type" value="Genomic_DNA"/>
</dbReference>
<feature type="domain" description="FHA" evidence="2">
    <location>
        <begin position="19"/>
        <end position="65"/>
    </location>
</feature>
<evidence type="ECO:0000313" key="3">
    <source>
        <dbReference type="EMBL" id="REE98016.1"/>
    </source>
</evidence>
<dbReference type="InterPro" id="IPR008984">
    <property type="entry name" value="SMAD_FHA_dom_sf"/>
</dbReference>